<comment type="subcellular location">
    <subcellularLocation>
        <location evidence="1">Secreted</location>
    </subcellularLocation>
</comment>
<feature type="compositionally biased region" description="Low complexity" evidence="3">
    <location>
        <begin position="405"/>
        <end position="416"/>
    </location>
</feature>
<evidence type="ECO:0000259" key="5">
    <source>
        <dbReference type="Pfam" id="PF05986"/>
    </source>
</evidence>
<dbReference type="OrthoDB" id="10062690at2759"/>
<name>A0A7M7N7D2_STRPU</name>
<feature type="compositionally biased region" description="Polar residues" evidence="3">
    <location>
        <begin position="756"/>
        <end position="765"/>
    </location>
</feature>
<proteinExistence type="predicted"/>
<keyword evidence="7" id="KW-1185">Reference proteome</keyword>
<evidence type="ECO:0000313" key="6">
    <source>
        <dbReference type="EnsemblMetazoa" id="XP_030832261"/>
    </source>
</evidence>
<sequence>MQMLLKFVLVSLVIYTLLDVGADAARKHKRFKRKRQQLQPQLHNEFYSIFQIVGCDGVLGSGLSEDKCGVCGGSNTECQIFSGVLDTPKMTIGYHTVITIPAGSMYVNITEMTRSRNYLGLQITGGVSVFNGDWSIDYPGNYSAAGTNVMYTRSARSMSSNGEQILIMGPTAVDLDVKMIYQERNPGISYEYVVPNPPGQKEERPPPGRQEEGGRQTSQQNPRGQPKATQPPPTTTRRTNPPTTMPPTTTARTTTRRTVRPTTVPTTPPPPPPPANTNAPFQEEQPKHKGEKDMSISSGVMPGHGMGNKEKPEGYAGVMDTISESDQVHEESQALEAGPDGRYYNRPEGSLVSGGSGVSGSGPRNNPAIPEGQRPPVETVPGGGRASNPGRSNTGRGRDTSYVPSQTSGSVTQTQTEILRGRERGPGETPRQQGQGDATGNVPGVYVSNPQLGRGPSSGNTDRQTPGTSLDSQRGTSPSRPFYGYYPTGYNPPETRLPETDAIPPVSSNSQVASQSSFNRPTGINPPSNPPVSSANSRPFNYSPNLPSGRGTPVNNSSRGSSYQNIETTAQSGVTSGRFTPGTNNNPQSRLPPTGSRNPGVGGESNRNPNQGGEPTGDIVYNPNYRPPTNQGLPPYGSQGVPGRGVSSNPTGQGNPINGQGTPSQTGYGRPAVGQPQERPTFGQGRPNIGQGFPSQGQGVPTQTRPDRYPFRPNPDAIPNLPPQTSSNLPQTSGQIGVYPNPGQQPPSRPVFGQENPETNYSPFNSGVPRPVVPIGGEEVDTYASEDYSSSIPEEGQGNEATFGRNPGEPDPAVNPEALYIWMETGVTECSVSCAGGKPQ</sequence>
<dbReference type="RefSeq" id="XP_030832261.1">
    <property type="nucleotide sequence ID" value="XM_030976401.1"/>
</dbReference>
<feature type="signal peptide" evidence="4">
    <location>
        <begin position="1"/>
        <end position="24"/>
    </location>
</feature>
<dbReference type="PANTHER" id="PTHR13723">
    <property type="entry name" value="ADAMTS A DISINTEGRIN AND METALLOPROTEASE WITH THROMBOSPONDIN MOTIFS PROTEASE"/>
    <property type="match status" value="1"/>
</dbReference>
<dbReference type="EnsemblMetazoa" id="XM_030976401">
    <property type="protein sequence ID" value="XP_030832261"/>
    <property type="gene ID" value="LOC115920530"/>
</dbReference>
<evidence type="ECO:0000256" key="1">
    <source>
        <dbReference type="ARBA" id="ARBA00004613"/>
    </source>
</evidence>
<accession>A0A7M7N7D2</accession>
<evidence type="ECO:0000256" key="3">
    <source>
        <dbReference type="SAM" id="MobiDB-lite"/>
    </source>
</evidence>
<dbReference type="KEGG" id="spu:115920530"/>
<dbReference type="InParanoid" id="A0A7M7N7D2"/>
<feature type="compositionally biased region" description="Basic and acidic residues" evidence="3">
    <location>
        <begin position="200"/>
        <end position="214"/>
    </location>
</feature>
<feature type="compositionally biased region" description="Polar residues" evidence="3">
    <location>
        <begin position="457"/>
        <end position="479"/>
    </location>
</feature>
<dbReference type="Gene3D" id="2.60.120.830">
    <property type="match status" value="1"/>
</dbReference>
<feature type="compositionally biased region" description="Polar residues" evidence="3">
    <location>
        <begin position="693"/>
        <end position="704"/>
    </location>
</feature>
<dbReference type="InterPro" id="IPR050439">
    <property type="entry name" value="ADAMTS_ADAMTS-like"/>
</dbReference>
<dbReference type="Pfam" id="PF05986">
    <property type="entry name" value="ADAMTS_spacer1"/>
    <property type="match status" value="1"/>
</dbReference>
<keyword evidence="2" id="KW-0964">Secreted</keyword>
<keyword evidence="4" id="KW-0732">Signal</keyword>
<dbReference type="GeneID" id="115920530"/>
<dbReference type="Proteomes" id="UP000007110">
    <property type="component" value="Unassembled WGS sequence"/>
</dbReference>
<feature type="region of interest" description="Disordered" evidence="3">
    <location>
        <begin position="190"/>
        <end position="814"/>
    </location>
</feature>
<feature type="compositionally biased region" description="Basic and acidic residues" evidence="3">
    <location>
        <begin position="284"/>
        <end position="294"/>
    </location>
</feature>
<reference evidence="6" key="2">
    <citation type="submission" date="2021-01" db="UniProtKB">
        <authorList>
            <consortium name="EnsemblMetazoa"/>
        </authorList>
    </citation>
    <scope>IDENTIFICATION</scope>
</reference>
<evidence type="ECO:0000256" key="4">
    <source>
        <dbReference type="SAM" id="SignalP"/>
    </source>
</evidence>
<feature type="compositionally biased region" description="Pro residues" evidence="3">
    <location>
        <begin position="266"/>
        <end position="275"/>
    </location>
</feature>
<feature type="chain" id="PRO_5029841095" description="ADAMTS/ADAMTS-like Spacer 1 domain-containing protein" evidence="4">
    <location>
        <begin position="25"/>
        <end position="840"/>
    </location>
</feature>
<dbReference type="GO" id="GO:0005576">
    <property type="term" value="C:extracellular region"/>
    <property type="evidence" value="ECO:0007669"/>
    <property type="project" value="UniProtKB-SubCell"/>
</dbReference>
<dbReference type="PANTHER" id="PTHR13723:SF317">
    <property type="entry name" value="ADAMTS_ADAMTS-LIKE SPACER 1 DOMAIN-CONTAINING PROTEIN"/>
    <property type="match status" value="1"/>
</dbReference>
<feature type="compositionally biased region" description="Low complexity" evidence="3">
    <location>
        <begin position="235"/>
        <end position="253"/>
    </location>
</feature>
<reference evidence="7" key="1">
    <citation type="submission" date="2015-02" db="EMBL/GenBank/DDBJ databases">
        <title>Genome sequencing for Strongylocentrotus purpuratus.</title>
        <authorList>
            <person name="Murali S."/>
            <person name="Liu Y."/>
            <person name="Vee V."/>
            <person name="English A."/>
            <person name="Wang M."/>
            <person name="Skinner E."/>
            <person name="Han Y."/>
            <person name="Muzny D.M."/>
            <person name="Worley K.C."/>
            <person name="Gibbs R.A."/>
        </authorList>
    </citation>
    <scope>NUCLEOTIDE SEQUENCE</scope>
</reference>
<dbReference type="InterPro" id="IPR010294">
    <property type="entry name" value="ADAMTS_spacer1"/>
</dbReference>
<evidence type="ECO:0000256" key="2">
    <source>
        <dbReference type="ARBA" id="ARBA00022525"/>
    </source>
</evidence>
<organism evidence="6 7">
    <name type="scientific">Strongylocentrotus purpuratus</name>
    <name type="common">Purple sea urchin</name>
    <dbReference type="NCBI Taxonomy" id="7668"/>
    <lineage>
        <taxon>Eukaryota</taxon>
        <taxon>Metazoa</taxon>
        <taxon>Echinodermata</taxon>
        <taxon>Eleutherozoa</taxon>
        <taxon>Echinozoa</taxon>
        <taxon>Echinoidea</taxon>
        <taxon>Euechinoidea</taxon>
        <taxon>Echinacea</taxon>
        <taxon>Camarodonta</taxon>
        <taxon>Echinidea</taxon>
        <taxon>Strongylocentrotidae</taxon>
        <taxon>Strongylocentrotus</taxon>
    </lineage>
</organism>
<dbReference type="OMA" id="METGVTE"/>
<feature type="compositionally biased region" description="Polar residues" evidence="3">
    <location>
        <begin position="646"/>
        <end position="667"/>
    </location>
</feature>
<feature type="compositionally biased region" description="Polar residues" evidence="3">
    <location>
        <begin position="553"/>
        <end position="597"/>
    </location>
</feature>
<feature type="domain" description="ADAMTS/ADAMTS-like Spacer 1" evidence="5">
    <location>
        <begin position="84"/>
        <end position="195"/>
    </location>
</feature>
<dbReference type="AlphaFoldDB" id="A0A7M7N7D2"/>
<feature type="compositionally biased region" description="Polar residues" evidence="3">
    <location>
        <begin position="723"/>
        <end position="735"/>
    </location>
</feature>
<feature type="compositionally biased region" description="Low complexity" evidence="3">
    <location>
        <begin position="506"/>
        <end position="517"/>
    </location>
</feature>
<evidence type="ECO:0000313" key="7">
    <source>
        <dbReference type="Proteomes" id="UP000007110"/>
    </source>
</evidence>
<protein>
    <recommendedName>
        <fullName evidence="5">ADAMTS/ADAMTS-like Spacer 1 domain-containing protein</fullName>
    </recommendedName>
</protein>